<dbReference type="PROSITE" id="PS51695">
    <property type="entry name" value="SEDOLISIN"/>
    <property type="match status" value="1"/>
</dbReference>
<keyword evidence="4 8" id="KW-0378">Hydrolase</keyword>
<evidence type="ECO:0000256" key="3">
    <source>
        <dbReference type="ARBA" id="ARBA00022723"/>
    </source>
</evidence>
<dbReference type="PANTHER" id="PTHR14218:SF15">
    <property type="entry name" value="TRIPEPTIDYL-PEPTIDASE 1"/>
    <property type="match status" value="1"/>
</dbReference>
<proteinExistence type="predicted"/>
<dbReference type="CDD" id="cd04056">
    <property type="entry name" value="Peptidases_S53"/>
    <property type="match status" value="1"/>
</dbReference>
<dbReference type="Pfam" id="PF09286">
    <property type="entry name" value="Pro-kuma_activ"/>
    <property type="match status" value="1"/>
</dbReference>
<name>A0A0A1TE25_9HYPO</name>
<evidence type="ECO:0000313" key="12">
    <source>
        <dbReference type="Proteomes" id="UP000039046"/>
    </source>
</evidence>
<dbReference type="EMBL" id="CDHN01000002">
    <property type="protein sequence ID" value="CEJ87308.1"/>
    <property type="molecule type" value="Genomic_DNA"/>
</dbReference>
<comment type="subcellular location">
    <subcellularLocation>
        <location evidence="1">Secreted</location>
        <location evidence="1">Extracellular space</location>
    </subcellularLocation>
</comment>
<dbReference type="SUPFAM" id="SSF54897">
    <property type="entry name" value="Protease propeptides/inhibitors"/>
    <property type="match status" value="1"/>
</dbReference>
<feature type="domain" description="Peptidase S53" evidence="10">
    <location>
        <begin position="210"/>
        <end position="570"/>
    </location>
</feature>
<feature type="binding site" evidence="8">
    <location>
        <position position="553"/>
    </location>
    <ligand>
        <name>Ca(2+)</name>
        <dbReference type="ChEBI" id="CHEBI:29108"/>
    </ligand>
</feature>
<feature type="binding site" evidence="8">
    <location>
        <position position="532"/>
    </location>
    <ligand>
        <name>Ca(2+)</name>
        <dbReference type="ChEBI" id="CHEBI:29108"/>
    </ligand>
</feature>
<evidence type="ECO:0000256" key="1">
    <source>
        <dbReference type="ARBA" id="ARBA00004239"/>
    </source>
</evidence>
<evidence type="ECO:0000256" key="7">
    <source>
        <dbReference type="ARBA" id="ARBA00023145"/>
    </source>
</evidence>
<accession>A0A0A1TE25</accession>
<dbReference type="InterPro" id="IPR030400">
    <property type="entry name" value="Sedolisin_dom"/>
</dbReference>
<dbReference type="GO" id="GO:0046872">
    <property type="term" value="F:metal ion binding"/>
    <property type="evidence" value="ECO:0007669"/>
    <property type="project" value="UniProtKB-UniRule"/>
</dbReference>
<sequence length="570" mass="60789">MVVVPKIAILASLASLIVASPVDTTIGKLALFHKLKAIPSQWQERGQANKDATIKAQIGLKQSNIDGLQAKLLDVANPESPNYGKWLSKEEVAKFTAPPEGHVDAVKAWLASNGIHDVNQPTNDWIEFTVPVSTMEKLLGTKYNWYTHQDSPSANAIPRTTEYSVPQHLHDKIGMITPTTAFYNPGKVMAEAATADETHDKRATCDPTKAVTPACINSLYNVDYTSKGQSLVASTLLIALAASHSDYSTFGQKYSPGLQDFKDVSVSGGSNPGSGDQNTLLEGNLDTQYIGGVANPNPSQLLAVGPESNSGFTDEIANLASYLTSSSNPPTAVSTSYDGEEQNFDGSYMDRVCNEFMKAGAQGISVFFSTGDFGVGGIGEQSCNQGFYANWPPNCPWVTSIGGTQYDSSGNEVVADFSPSITSPGGGYSWHFDAPDYQKNDTTAFANSLQGQGYDGYFNPSGRGYPDISLVSKNYLVYVNNQLLYARGTSASAPAWAALTSVLNDYRKSKGQGNLGFINPLLYGKGRSAVRDVTSGNNPGCGTNGFYATQGWDAASGLGSFDFAKLRALL</sequence>
<dbReference type="STRING" id="1531966.A0A0A1TE25"/>
<evidence type="ECO:0000256" key="4">
    <source>
        <dbReference type="ARBA" id="ARBA00022801"/>
    </source>
</evidence>
<dbReference type="Proteomes" id="UP000039046">
    <property type="component" value="Unassembled WGS sequence"/>
</dbReference>
<keyword evidence="2 8" id="KW-0645">Protease</keyword>
<feature type="binding site" evidence="8">
    <location>
        <position position="533"/>
    </location>
    <ligand>
        <name>Ca(2+)</name>
        <dbReference type="ChEBI" id="CHEBI:29108"/>
    </ligand>
</feature>
<dbReference type="InterPro" id="IPR036852">
    <property type="entry name" value="Peptidase_S8/S53_dom_sf"/>
</dbReference>
<reference evidence="11 12" key="1">
    <citation type="journal article" date="2015" name="Genome Announc.">
        <title>Draft Genome Sequence and Gene Annotation of the Entomopathogenic Fungus Verticillium hemipterigenum.</title>
        <authorList>
            <person name="Horn F."/>
            <person name="Habel A."/>
            <person name="Scharf D.H."/>
            <person name="Dworschak J."/>
            <person name="Brakhage A.A."/>
            <person name="Guthke R."/>
            <person name="Hertweck C."/>
            <person name="Linde J."/>
        </authorList>
    </citation>
    <scope>NUCLEOTIDE SEQUENCE [LARGE SCALE GENOMIC DNA]</scope>
</reference>
<keyword evidence="5 8" id="KW-0720">Serine protease</keyword>
<feature type="active site" description="Charge relay system" evidence="8">
    <location>
        <position position="286"/>
    </location>
</feature>
<dbReference type="GO" id="GO:0004252">
    <property type="term" value="F:serine-type endopeptidase activity"/>
    <property type="evidence" value="ECO:0007669"/>
    <property type="project" value="UniProtKB-UniRule"/>
</dbReference>
<gene>
    <name evidence="11" type="ORF">VHEMI04373</name>
</gene>
<dbReference type="HOGENOM" id="CLU_013783_3_0_1"/>
<keyword evidence="6 8" id="KW-0106">Calcium</keyword>
<dbReference type="SUPFAM" id="SSF52743">
    <property type="entry name" value="Subtilisin-like"/>
    <property type="match status" value="1"/>
</dbReference>
<dbReference type="CDD" id="cd11377">
    <property type="entry name" value="Pro-peptidase_S53"/>
    <property type="match status" value="1"/>
</dbReference>
<keyword evidence="7" id="KW-0865">Zymogen</keyword>
<organism evidence="11 12">
    <name type="scientific">[Torrubiella] hemipterigena</name>
    <dbReference type="NCBI Taxonomy" id="1531966"/>
    <lineage>
        <taxon>Eukaryota</taxon>
        <taxon>Fungi</taxon>
        <taxon>Dikarya</taxon>
        <taxon>Ascomycota</taxon>
        <taxon>Pezizomycotina</taxon>
        <taxon>Sordariomycetes</taxon>
        <taxon>Hypocreomycetidae</taxon>
        <taxon>Hypocreales</taxon>
        <taxon>Clavicipitaceae</taxon>
        <taxon>Clavicipitaceae incertae sedis</taxon>
        <taxon>'Torrubiella' clade</taxon>
    </lineage>
</organism>
<evidence type="ECO:0000256" key="8">
    <source>
        <dbReference type="PROSITE-ProRule" id="PRU01032"/>
    </source>
</evidence>
<evidence type="ECO:0000256" key="9">
    <source>
        <dbReference type="SAM" id="SignalP"/>
    </source>
</evidence>
<evidence type="ECO:0000256" key="5">
    <source>
        <dbReference type="ARBA" id="ARBA00022825"/>
    </source>
</evidence>
<dbReference type="AlphaFoldDB" id="A0A0A1TE25"/>
<feature type="binding site" evidence="8">
    <location>
        <position position="551"/>
    </location>
    <ligand>
        <name>Ca(2+)</name>
        <dbReference type="ChEBI" id="CHEBI:29108"/>
    </ligand>
</feature>
<protein>
    <recommendedName>
        <fullName evidence="10">Peptidase S53 domain-containing protein</fullName>
    </recommendedName>
</protein>
<keyword evidence="3 8" id="KW-0479">Metal-binding</keyword>
<comment type="cofactor">
    <cofactor evidence="8">
        <name>Ca(2+)</name>
        <dbReference type="ChEBI" id="CHEBI:29108"/>
    </cofactor>
    <text evidence="8">Binds 1 Ca(2+) ion per subunit.</text>
</comment>
<dbReference type="GO" id="GO:0006508">
    <property type="term" value="P:proteolysis"/>
    <property type="evidence" value="ECO:0007669"/>
    <property type="project" value="UniProtKB-KW"/>
</dbReference>
<dbReference type="GO" id="GO:0005576">
    <property type="term" value="C:extracellular region"/>
    <property type="evidence" value="ECO:0007669"/>
    <property type="project" value="UniProtKB-SubCell"/>
</dbReference>
<keyword evidence="12" id="KW-1185">Reference proteome</keyword>
<dbReference type="InterPro" id="IPR050819">
    <property type="entry name" value="Tripeptidyl-peptidase_I"/>
</dbReference>
<feature type="active site" description="Charge relay system" evidence="8">
    <location>
        <position position="282"/>
    </location>
</feature>
<evidence type="ECO:0000313" key="11">
    <source>
        <dbReference type="EMBL" id="CEJ87308.1"/>
    </source>
</evidence>
<dbReference type="OrthoDB" id="409122at2759"/>
<dbReference type="Gene3D" id="3.40.50.200">
    <property type="entry name" value="Peptidase S8/S53 domain"/>
    <property type="match status" value="1"/>
</dbReference>
<dbReference type="InterPro" id="IPR015366">
    <property type="entry name" value="S53_propep"/>
</dbReference>
<dbReference type="GO" id="GO:0008240">
    <property type="term" value="F:tripeptidyl-peptidase activity"/>
    <property type="evidence" value="ECO:0007669"/>
    <property type="project" value="TreeGrafter"/>
</dbReference>
<keyword evidence="9" id="KW-0732">Signal</keyword>
<evidence type="ECO:0000256" key="2">
    <source>
        <dbReference type="ARBA" id="ARBA00022670"/>
    </source>
</evidence>
<feature type="signal peptide" evidence="9">
    <location>
        <begin position="1"/>
        <end position="19"/>
    </location>
</feature>
<feature type="chain" id="PRO_5001979586" description="Peptidase S53 domain-containing protein" evidence="9">
    <location>
        <begin position="20"/>
        <end position="570"/>
    </location>
</feature>
<evidence type="ECO:0000259" key="10">
    <source>
        <dbReference type="PROSITE" id="PS51695"/>
    </source>
</evidence>
<feature type="active site" description="Charge relay system" evidence="8">
    <location>
        <position position="490"/>
    </location>
</feature>
<dbReference type="PANTHER" id="PTHR14218">
    <property type="entry name" value="PROTEASE S8 TRIPEPTIDYL PEPTIDASE I CLN2"/>
    <property type="match status" value="1"/>
</dbReference>
<dbReference type="SMART" id="SM00944">
    <property type="entry name" value="Pro-kuma_activ"/>
    <property type="match status" value="1"/>
</dbReference>
<evidence type="ECO:0000256" key="6">
    <source>
        <dbReference type="ARBA" id="ARBA00022837"/>
    </source>
</evidence>